<comment type="caution">
    <text evidence="2">The sequence shown here is derived from an EMBL/GenBank/DDBJ whole genome shotgun (WGS) entry which is preliminary data.</text>
</comment>
<dbReference type="AlphaFoldDB" id="A0A835BG64"/>
<dbReference type="GO" id="GO:0004523">
    <property type="term" value="F:RNA-DNA hybrid ribonuclease activity"/>
    <property type="evidence" value="ECO:0007669"/>
    <property type="project" value="InterPro"/>
</dbReference>
<dbReference type="InterPro" id="IPR002156">
    <property type="entry name" value="RNaseH_domain"/>
</dbReference>
<organism evidence="2 3">
    <name type="scientific">Digitaria exilis</name>
    <dbReference type="NCBI Taxonomy" id="1010633"/>
    <lineage>
        <taxon>Eukaryota</taxon>
        <taxon>Viridiplantae</taxon>
        <taxon>Streptophyta</taxon>
        <taxon>Embryophyta</taxon>
        <taxon>Tracheophyta</taxon>
        <taxon>Spermatophyta</taxon>
        <taxon>Magnoliopsida</taxon>
        <taxon>Liliopsida</taxon>
        <taxon>Poales</taxon>
        <taxon>Poaceae</taxon>
        <taxon>PACMAD clade</taxon>
        <taxon>Panicoideae</taxon>
        <taxon>Panicodae</taxon>
        <taxon>Paniceae</taxon>
        <taxon>Anthephorinae</taxon>
        <taxon>Digitaria</taxon>
    </lineage>
</organism>
<sequence>MEPSGPGFYKINFDASYHQSSGSGGWGCVVRNNMGNVLHVGLRKLQILSSPPHAEAEAATRSIERAVLLGITHVVLETDATILGKALRTSAWDGSQYETLFRKMRDLLFFEFTSSVISVCTVCSRNCNQVAHSLAAHGASLSDVLPLFMDQAHDFVTPFVSNLEKSFSGSICFRLKKNNVS</sequence>
<reference evidence="2" key="1">
    <citation type="submission" date="2020-07" db="EMBL/GenBank/DDBJ databases">
        <title>Genome sequence and genetic diversity analysis of an under-domesticated orphan crop, white fonio (Digitaria exilis).</title>
        <authorList>
            <person name="Bennetzen J.L."/>
            <person name="Chen S."/>
            <person name="Ma X."/>
            <person name="Wang X."/>
            <person name="Yssel A.E.J."/>
            <person name="Chaluvadi S.R."/>
            <person name="Johnson M."/>
            <person name="Gangashetty P."/>
            <person name="Hamidou F."/>
            <person name="Sanogo M.D."/>
            <person name="Zwaenepoel A."/>
            <person name="Wallace J."/>
            <person name="Van De Peer Y."/>
            <person name="Van Deynze A."/>
        </authorList>
    </citation>
    <scope>NUCLEOTIDE SEQUENCE</scope>
    <source>
        <tissue evidence="2">Leaves</tissue>
    </source>
</reference>
<evidence type="ECO:0000313" key="2">
    <source>
        <dbReference type="EMBL" id="KAF8698882.1"/>
    </source>
</evidence>
<dbReference type="CDD" id="cd06222">
    <property type="entry name" value="RNase_H_like"/>
    <property type="match status" value="1"/>
</dbReference>
<dbReference type="Pfam" id="PF13456">
    <property type="entry name" value="RVT_3"/>
    <property type="match status" value="1"/>
</dbReference>
<name>A0A835BG64_9POAL</name>
<gene>
    <name evidence="2" type="ORF">HU200_035144</name>
</gene>
<dbReference type="PANTHER" id="PTHR47074:SF11">
    <property type="entry name" value="REVERSE TRANSCRIPTASE-LIKE PROTEIN"/>
    <property type="match status" value="1"/>
</dbReference>
<dbReference type="SUPFAM" id="SSF53098">
    <property type="entry name" value="Ribonuclease H-like"/>
    <property type="match status" value="1"/>
</dbReference>
<evidence type="ECO:0000259" key="1">
    <source>
        <dbReference type="Pfam" id="PF13456"/>
    </source>
</evidence>
<dbReference type="InterPro" id="IPR036397">
    <property type="entry name" value="RNaseH_sf"/>
</dbReference>
<evidence type="ECO:0000313" key="3">
    <source>
        <dbReference type="Proteomes" id="UP000636709"/>
    </source>
</evidence>
<dbReference type="OrthoDB" id="1906820at2759"/>
<protein>
    <recommendedName>
        <fullName evidence="1">RNase H type-1 domain-containing protein</fullName>
    </recommendedName>
</protein>
<dbReference type="InterPro" id="IPR052929">
    <property type="entry name" value="RNase_H-like_EbsB-rel"/>
</dbReference>
<dbReference type="PANTHER" id="PTHR47074">
    <property type="entry name" value="BNAC02G40300D PROTEIN"/>
    <property type="match status" value="1"/>
</dbReference>
<dbReference type="EMBL" id="JACEFO010001862">
    <property type="protein sequence ID" value="KAF8698882.1"/>
    <property type="molecule type" value="Genomic_DNA"/>
</dbReference>
<feature type="domain" description="RNase H type-1" evidence="1">
    <location>
        <begin position="12"/>
        <end position="137"/>
    </location>
</feature>
<keyword evidence="3" id="KW-1185">Reference proteome</keyword>
<accession>A0A835BG64</accession>
<proteinExistence type="predicted"/>
<dbReference type="Proteomes" id="UP000636709">
    <property type="component" value="Unassembled WGS sequence"/>
</dbReference>
<dbReference type="InterPro" id="IPR044730">
    <property type="entry name" value="RNase_H-like_dom_plant"/>
</dbReference>
<dbReference type="GO" id="GO:0003676">
    <property type="term" value="F:nucleic acid binding"/>
    <property type="evidence" value="ECO:0007669"/>
    <property type="project" value="InterPro"/>
</dbReference>
<dbReference type="InterPro" id="IPR012337">
    <property type="entry name" value="RNaseH-like_sf"/>
</dbReference>
<dbReference type="Gene3D" id="3.30.420.10">
    <property type="entry name" value="Ribonuclease H-like superfamily/Ribonuclease H"/>
    <property type="match status" value="1"/>
</dbReference>